<keyword evidence="1" id="KW-0119">Carbohydrate metabolism</keyword>
<organism evidence="4 5">
    <name type="scientific">Subtercola vilae</name>
    <dbReference type="NCBI Taxonomy" id="2056433"/>
    <lineage>
        <taxon>Bacteria</taxon>
        <taxon>Bacillati</taxon>
        <taxon>Actinomycetota</taxon>
        <taxon>Actinomycetes</taxon>
        <taxon>Micrococcales</taxon>
        <taxon>Microbacteriaceae</taxon>
        <taxon>Subtercola</taxon>
    </lineage>
</organism>
<dbReference type="RefSeq" id="WP_136640601.1">
    <property type="nucleotide sequence ID" value="NZ_QYRT01000003.1"/>
</dbReference>
<protein>
    <submittedName>
        <fullName evidence="4">Sugar epimerase</fullName>
    </submittedName>
</protein>
<keyword evidence="5" id="KW-1185">Reference proteome</keyword>
<dbReference type="Gene3D" id="3.20.20.150">
    <property type="entry name" value="Divalent-metal-dependent TIM barrel enzymes"/>
    <property type="match status" value="1"/>
</dbReference>
<reference evidence="4 5" key="1">
    <citation type="journal article" date="2019" name="Microorganisms">
        <title>Systematic Affiliation and Genome Analysis of Subtercola vilae DB165(T) with Particular Emphasis on Cold Adaptation of an Isolate from a High-Altitude Cold Volcano Lake.</title>
        <authorList>
            <person name="Villalobos A.S."/>
            <person name="Wiese J."/>
            <person name="Imhoff J.F."/>
            <person name="Dorador C."/>
            <person name="Keller A."/>
            <person name="Hentschel U."/>
        </authorList>
    </citation>
    <scope>NUCLEOTIDE SEQUENCE [LARGE SCALE GENOMIC DNA]</scope>
    <source>
        <strain evidence="4 5">DB165</strain>
    </source>
</reference>
<dbReference type="PANTHER" id="PTHR12110:SF41">
    <property type="entry name" value="INOSOSE DEHYDRATASE"/>
    <property type="match status" value="1"/>
</dbReference>
<dbReference type="InterPro" id="IPR036237">
    <property type="entry name" value="Xyl_isomerase-like_sf"/>
</dbReference>
<accession>A0A4T2C9N6</accession>
<evidence type="ECO:0000313" key="4">
    <source>
        <dbReference type="EMBL" id="TIH40392.1"/>
    </source>
</evidence>
<dbReference type="SUPFAM" id="SSF51658">
    <property type="entry name" value="Xylose isomerase-like"/>
    <property type="match status" value="1"/>
</dbReference>
<dbReference type="InterPro" id="IPR013022">
    <property type="entry name" value="Xyl_isomerase-like_TIM-brl"/>
</dbReference>
<gene>
    <name evidence="4" type="ORF">D4765_02230</name>
</gene>
<dbReference type="Pfam" id="PF01261">
    <property type="entry name" value="AP_endonuc_2"/>
    <property type="match status" value="1"/>
</dbReference>
<evidence type="ECO:0000256" key="2">
    <source>
        <dbReference type="SAM" id="MobiDB-lite"/>
    </source>
</evidence>
<feature type="region of interest" description="Disordered" evidence="2">
    <location>
        <begin position="102"/>
        <end position="134"/>
    </location>
</feature>
<dbReference type="EMBL" id="QYRT01000003">
    <property type="protein sequence ID" value="TIH40392.1"/>
    <property type="molecule type" value="Genomic_DNA"/>
</dbReference>
<dbReference type="InterPro" id="IPR050312">
    <property type="entry name" value="IolE/XylAMocC-like"/>
</dbReference>
<proteinExistence type="predicted"/>
<evidence type="ECO:0000256" key="1">
    <source>
        <dbReference type="ARBA" id="ARBA00023277"/>
    </source>
</evidence>
<dbReference type="AlphaFoldDB" id="A0A4T2C9N6"/>
<feature type="domain" description="Xylose isomerase-like TIM barrel" evidence="3">
    <location>
        <begin position="32"/>
        <end position="273"/>
    </location>
</feature>
<evidence type="ECO:0000313" key="5">
    <source>
        <dbReference type="Proteomes" id="UP000306192"/>
    </source>
</evidence>
<dbReference type="Proteomes" id="UP000306192">
    <property type="component" value="Unassembled WGS sequence"/>
</dbReference>
<evidence type="ECO:0000259" key="3">
    <source>
        <dbReference type="Pfam" id="PF01261"/>
    </source>
</evidence>
<dbReference type="OrthoDB" id="104997at2"/>
<feature type="compositionally biased region" description="Low complexity" evidence="2">
    <location>
        <begin position="113"/>
        <end position="127"/>
    </location>
</feature>
<sequence>MKATVAGAPVSFGVFEMTPEGAETVAADDMLQILAEAGYDGVDLGPVGYFGRGDQLRRRLANFGLELAGGWVQLPFSDDEAFQAALPSLTDALRVFSDAAESSPNRLPLPTLADDGSAARRAAPGRGQTEDPLDDEGWQRLATNAAHAAHLVRASGFEPTFHHHAGTFVESPDEIDRFLSNVDIDLTLDTGHLFIAGGDPLEAVRRWGGRINHLHLKDVDLAELKRVLAAGGGMPEVWSSGAFVAFGTGDIDLPSVMAAIDERGFEGWVVVEQDVLNGSDLSLPTFQQQRAHDQRLNRDALSAWV</sequence>
<name>A0A4T2C9N6_9MICO</name>
<comment type="caution">
    <text evidence="4">The sequence shown here is derived from an EMBL/GenBank/DDBJ whole genome shotgun (WGS) entry which is preliminary data.</text>
</comment>
<dbReference type="PANTHER" id="PTHR12110">
    <property type="entry name" value="HYDROXYPYRUVATE ISOMERASE"/>
    <property type="match status" value="1"/>
</dbReference>